<evidence type="ECO:0000313" key="8">
    <source>
        <dbReference type="EMBL" id="PNX55356.1"/>
    </source>
</evidence>
<dbReference type="PANTHER" id="PTHR11660:SF57">
    <property type="entry name" value="SOLUTE CARRIER FAMILY 40 MEMBER"/>
    <property type="match status" value="1"/>
</dbReference>
<evidence type="ECO:0000256" key="2">
    <source>
        <dbReference type="ARBA" id="ARBA00022448"/>
    </source>
</evidence>
<dbReference type="ExpressionAtlas" id="A0A2K3JMT5">
    <property type="expression patterns" value="baseline"/>
</dbReference>
<keyword evidence="2 6" id="KW-0813">Transport</keyword>
<dbReference type="Proteomes" id="UP000236291">
    <property type="component" value="Unassembled WGS sequence"/>
</dbReference>
<evidence type="ECO:0000256" key="6">
    <source>
        <dbReference type="RuleBase" id="RU365065"/>
    </source>
</evidence>
<name>A0A2K3JMT5_TRIPR</name>
<evidence type="ECO:0000256" key="4">
    <source>
        <dbReference type="ARBA" id="ARBA00022989"/>
    </source>
</evidence>
<feature type="region of interest" description="Disordered" evidence="7">
    <location>
        <begin position="1"/>
        <end position="31"/>
    </location>
</feature>
<keyword evidence="5 6" id="KW-0472">Membrane</keyword>
<gene>
    <name evidence="8" type="ORF">L195_g048984</name>
</gene>
<keyword evidence="3 6" id="KW-0812">Transmembrane</keyword>
<dbReference type="STRING" id="57577.A0A2K3JMT5"/>
<sequence length="151" mass="16575">ALCQSSQRRMERLSLQSDLERNNSTSEGDSLLNVTGDGDSSELADGKGRKTISEWISKISYVDAWRVYLQQEVVLPGLALALLFFTVLSFGTLMTATLEWEGIPAYVIGIARGISAVIGIAATVLYPVLQFHISAIRTGLWSIWSQVQTHT</sequence>
<comment type="subcellular location">
    <subcellularLocation>
        <location evidence="1 6">Membrane</location>
        <topology evidence="1 6">Multi-pass membrane protein</topology>
    </subcellularLocation>
</comment>
<feature type="transmembrane region" description="Helical" evidence="6">
    <location>
        <begin position="73"/>
        <end position="93"/>
    </location>
</feature>
<feature type="transmembrane region" description="Helical" evidence="6">
    <location>
        <begin position="105"/>
        <end position="129"/>
    </location>
</feature>
<feature type="compositionally biased region" description="Polar residues" evidence="7">
    <location>
        <begin position="14"/>
        <end position="28"/>
    </location>
</feature>
<dbReference type="EMBL" id="ASHM01071267">
    <property type="protein sequence ID" value="PNX55356.1"/>
    <property type="molecule type" value="Genomic_DNA"/>
</dbReference>
<evidence type="ECO:0000256" key="1">
    <source>
        <dbReference type="ARBA" id="ARBA00004141"/>
    </source>
</evidence>
<dbReference type="GO" id="GO:0016020">
    <property type="term" value="C:membrane"/>
    <property type="evidence" value="ECO:0007669"/>
    <property type="project" value="UniProtKB-SubCell"/>
</dbReference>
<feature type="non-terminal residue" evidence="8">
    <location>
        <position position="1"/>
    </location>
</feature>
<dbReference type="PANTHER" id="PTHR11660">
    <property type="entry name" value="SOLUTE CARRIER FAMILY 40 MEMBER"/>
    <property type="match status" value="1"/>
</dbReference>
<evidence type="ECO:0000256" key="5">
    <source>
        <dbReference type="ARBA" id="ARBA00023136"/>
    </source>
</evidence>
<protein>
    <recommendedName>
        <fullName evidence="6">Solute carrier family 40 member</fullName>
    </recommendedName>
</protein>
<evidence type="ECO:0000256" key="7">
    <source>
        <dbReference type="SAM" id="MobiDB-lite"/>
    </source>
</evidence>
<dbReference type="AlphaFoldDB" id="A0A2K3JMT5"/>
<evidence type="ECO:0000256" key="3">
    <source>
        <dbReference type="ARBA" id="ARBA00022692"/>
    </source>
</evidence>
<dbReference type="Pfam" id="PF06963">
    <property type="entry name" value="FPN1"/>
    <property type="match status" value="1"/>
</dbReference>
<organism evidence="8 9">
    <name type="scientific">Trifolium pratense</name>
    <name type="common">Red clover</name>
    <dbReference type="NCBI Taxonomy" id="57577"/>
    <lineage>
        <taxon>Eukaryota</taxon>
        <taxon>Viridiplantae</taxon>
        <taxon>Streptophyta</taxon>
        <taxon>Embryophyta</taxon>
        <taxon>Tracheophyta</taxon>
        <taxon>Spermatophyta</taxon>
        <taxon>Magnoliopsida</taxon>
        <taxon>eudicotyledons</taxon>
        <taxon>Gunneridae</taxon>
        <taxon>Pentapetalae</taxon>
        <taxon>rosids</taxon>
        <taxon>fabids</taxon>
        <taxon>Fabales</taxon>
        <taxon>Fabaceae</taxon>
        <taxon>Papilionoideae</taxon>
        <taxon>50 kb inversion clade</taxon>
        <taxon>NPAAA clade</taxon>
        <taxon>Hologalegina</taxon>
        <taxon>IRL clade</taxon>
        <taxon>Trifolieae</taxon>
        <taxon>Trifolium</taxon>
    </lineage>
</organism>
<reference evidence="8 9" key="1">
    <citation type="journal article" date="2014" name="Am. J. Bot.">
        <title>Genome assembly and annotation for red clover (Trifolium pratense; Fabaceae).</title>
        <authorList>
            <person name="Istvanek J."/>
            <person name="Jaros M."/>
            <person name="Krenek A."/>
            <person name="Repkova J."/>
        </authorList>
    </citation>
    <scope>NUCLEOTIDE SEQUENCE [LARGE SCALE GENOMIC DNA]</scope>
    <source>
        <strain evidence="9">cv. Tatra</strain>
        <tissue evidence="8">Young leaves</tissue>
    </source>
</reference>
<comment type="similarity">
    <text evidence="6">Belongs to the ferroportin (FP) (TC 2.A.100) family. SLC40A subfamily.</text>
</comment>
<comment type="caution">
    <text evidence="8">The sequence shown here is derived from an EMBL/GenBank/DDBJ whole genome shotgun (WGS) entry which is preliminary data.</text>
</comment>
<dbReference type="GO" id="GO:0005381">
    <property type="term" value="F:iron ion transmembrane transporter activity"/>
    <property type="evidence" value="ECO:0007669"/>
    <property type="project" value="UniProtKB-UniRule"/>
</dbReference>
<accession>A0A2K3JMT5</accession>
<dbReference type="InterPro" id="IPR009716">
    <property type="entry name" value="Ferroportin-1"/>
</dbReference>
<keyword evidence="4 6" id="KW-1133">Transmembrane helix</keyword>
<comment type="function">
    <text evidence="6">May be involved in iron transport and iron homeostasis.</text>
</comment>
<reference evidence="8 9" key="2">
    <citation type="journal article" date="2017" name="Front. Plant Sci.">
        <title>Gene Classification and Mining of Molecular Markers Useful in Red Clover (Trifolium pratense) Breeding.</title>
        <authorList>
            <person name="Istvanek J."/>
            <person name="Dluhosova J."/>
            <person name="Dluhos P."/>
            <person name="Patkova L."/>
            <person name="Nedelnik J."/>
            <person name="Repkova J."/>
        </authorList>
    </citation>
    <scope>NUCLEOTIDE SEQUENCE [LARGE SCALE GENOMIC DNA]</scope>
    <source>
        <strain evidence="9">cv. Tatra</strain>
        <tissue evidence="8">Young leaves</tissue>
    </source>
</reference>
<evidence type="ECO:0000313" key="9">
    <source>
        <dbReference type="Proteomes" id="UP000236291"/>
    </source>
</evidence>
<keyword evidence="6" id="KW-0406">Ion transport</keyword>
<comment type="caution">
    <text evidence="6">Lacks conserved residue(s) required for the propagation of feature annotation.</text>
</comment>
<proteinExistence type="inferred from homology"/>